<keyword evidence="6 10" id="KW-0676">Redox-active center</keyword>
<comment type="similarity">
    <text evidence="1 8">Belongs to the thioredoxin family.</text>
</comment>
<accession>A0A5C4TJT5</accession>
<dbReference type="Gene3D" id="3.40.30.10">
    <property type="entry name" value="Glutaredoxin"/>
    <property type="match status" value="1"/>
</dbReference>
<dbReference type="PRINTS" id="PR00421">
    <property type="entry name" value="THIOREDOXIN"/>
</dbReference>
<feature type="active site" description="Nucleophile" evidence="9">
    <location>
        <position position="28"/>
    </location>
</feature>
<feature type="site" description="Contributes to redox potential value" evidence="9">
    <location>
        <position position="29"/>
    </location>
</feature>
<evidence type="ECO:0000256" key="1">
    <source>
        <dbReference type="ARBA" id="ARBA00008987"/>
    </source>
</evidence>
<dbReference type="PANTHER" id="PTHR45663:SF11">
    <property type="entry name" value="GEO12009P1"/>
    <property type="match status" value="1"/>
</dbReference>
<evidence type="ECO:0000256" key="5">
    <source>
        <dbReference type="ARBA" id="ARBA00023157"/>
    </source>
</evidence>
<dbReference type="OMA" id="QRVDMIN"/>
<dbReference type="PROSITE" id="PS51352">
    <property type="entry name" value="THIOREDOXIN_2"/>
    <property type="match status" value="1"/>
</dbReference>
<dbReference type="Pfam" id="PF00085">
    <property type="entry name" value="Thioredoxin"/>
    <property type="match status" value="1"/>
</dbReference>
<keyword evidence="5 10" id="KW-1015">Disulfide bond</keyword>
<feature type="site" description="Contributes to redox potential value" evidence="9">
    <location>
        <position position="30"/>
    </location>
</feature>
<dbReference type="GeneID" id="93160121"/>
<feature type="site" description="Deprotonates C-terminal active site Cys" evidence="9">
    <location>
        <position position="22"/>
    </location>
</feature>
<evidence type="ECO:0000313" key="12">
    <source>
        <dbReference type="EMBL" id="TNK90722.1"/>
    </source>
</evidence>
<keyword evidence="3" id="KW-0813">Transport</keyword>
<evidence type="ECO:0000256" key="7">
    <source>
        <dbReference type="NCBIfam" id="TIGR01068"/>
    </source>
</evidence>
<dbReference type="InterPro" id="IPR005746">
    <property type="entry name" value="Thioredoxin"/>
</dbReference>
<evidence type="ECO:0000256" key="3">
    <source>
        <dbReference type="ARBA" id="ARBA00022448"/>
    </source>
</evidence>
<dbReference type="AlphaFoldDB" id="A0A5C4TJT5"/>
<dbReference type="SUPFAM" id="SSF52833">
    <property type="entry name" value="Thioredoxin-like"/>
    <property type="match status" value="1"/>
</dbReference>
<dbReference type="PROSITE" id="PS00194">
    <property type="entry name" value="THIOREDOXIN_1"/>
    <property type="match status" value="1"/>
</dbReference>
<feature type="active site" description="Nucleophile" evidence="9">
    <location>
        <position position="31"/>
    </location>
</feature>
<dbReference type="CDD" id="cd02947">
    <property type="entry name" value="TRX_family"/>
    <property type="match status" value="1"/>
</dbReference>
<gene>
    <name evidence="12" type="primary">trxA</name>
    <name evidence="12" type="ORF">DID87_02745</name>
</gene>
<dbReference type="InterPro" id="IPR017937">
    <property type="entry name" value="Thioredoxin_CS"/>
</dbReference>
<dbReference type="EMBL" id="QFCR01000005">
    <property type="protein sequence ID" value="TNK90722.1"/>
    <property type="molecule type" value="Genomic_DNA"/>
</dbReference>
<dbReference type="RefSeq" id="WP_014081580.1">
    <property type="nucleotide sequence ID" value="NZ_BAAAXT010000024.1"/>
</dbReference>
<dbReference type="FunFam" id="3.40.30.10:FF:000001">
    <property type="entry name" value="Thioredoxin"/>
    <property type="match status" value="1"/>
</dbReference>
<reference evidence="12 13" key="1">
    <citation type="submission" date="2018-05" db="EMBL/GenBank/DDBJ databases">
        <title>Lactobacillus sanfranciscensis Ah4 draft denome sequence.</title>
        <authorList>
            <person name="Zhang G."/>
        </authorList>
    </citation>
    <scope>NUCLEOTIDE SEQUENCE [LARGE SCALE GENOMIC DNA]</scope>
    <source>
        <strain evidence="12 13">Ah4</strain>
    </source>
</reference>
<feature type="domain" description="Thioredoxin" evidence="11">
    <location>
        <begin position="1"/>
        <end position="104"/>
    </location>
</feature>
<organism evidence="12 13">
    <name type="scientific">Fructilactobacillus sanfranciscensis</name>
    <name type="common">Lactobacillus sanfranciscensis</name>
    <dbReference type="NCBI Taxonomy" id="1625"/>
    <lineage>
        <taxon>Bacteria</taxon>
        <taxon>Bacillati</taxon>
        <taxon>Bacillota</taxon>
        <taxon>Bacilli</taxon>
        <taxon>Lactobacillales</taxon>
        <taxon>Lactobacillaceae</taxon>
        <taxon>Fructilactobacillus</taxon>
    </lineage>
</organism>
<keyword evidence="4" id="KW-0249">Electron transport</keyword>
<evidence type="ECO:0000256" key="2">
    <source>
        <dbReference type="ARBA" id="ARBA00020570"/>
    </source>
</evidence>
<proteinExistence type="inferred from homology"/>
<dbReference type="InterPro" id="IPR013766">
    <property type="entry name" value="Thioredoxin_domain"/>
</dbReference>
<comment type="caution">
    <text evidence="12">The sequence shown here is derived from an EMBL/GenBank/DDBJ whole genome shotgun (WGS) entry which is preliminary data.</text>
</comment>
<evidence type="ECO:0000256" key="10">
    <source>
        <dbReference type="PIRSR" id="PIRSR000077-4"/>
    </source>
</evidence>
<evidence type="ECO:0000256" key="8">
    <source>
        <dbReference type="PIRNR" id="PIRNR000077"/>
    </source>
</evidence>
<protein>
    <recommendedName>
        <fullName evidence="2 7">Thioredoxin</fullName>
    </recommendedName>
</protein>
<dbReference type="InterPro" id="IPR036249">
    <property type="entry name" value="Thioredoxin-like_sf"/>
</dbReference>
<dbReference type="PANTHER" id="PTHR45663">
    <property type="entry name" value="GEO12009P1"/>
    <property type="match status" value="1"/>
</dbReference>
<evidence type="ECO:0000313" key="13">
    <source>
        <dbReference type="Proteomes" id="UP000313312"/>
    </source>
</evidence>
<dbReference type="NCBIfam" id="TIGR01068">
    <property type="entry name" value="thioredoxin"/>
    <property type="match status" value="1"/>
</dbReference>
<evidence type="ECO:0000256" key="9">
    <source>
        <dbReference type="PIRSR" id="PIRSR000077-1"/>
    </source>
</evidence>
<evidence type="ECO:0000256" key="4">
    <source>
        <dbReference type="ARBA" id="ARBA00022982"/>
    </source>
</evidence>
<dbReference type="GO" id="GO:0005737">
    <property type="term" value="C:cytoplasm"/>
    <property type="evidence" value="ECO:0007669"/>
    <property type="project" value="TreeGrafter"/>
</dbReference>
<sequence>MAVNLNSENFKAEVQGPMTIVDFWAPWCGPCKIMDPILDKLEQQFAGKVKFAKVNVDNQQEIAKEYSVYGMPTFVLFKNGKGVEKVTGVYPIEKLTHYLNRKLEEVENSNG</sequence>
<dbReference type="PIRSF" id="PIRSF000077">
    <property type="entry name" value="Thioredoxin"/>
    <property type="match status" value="1"/>
</dbReference>
<feature type="disulfide bond" description="Redox-active" evidence="10">
    <location>
        <begin position="28"/>
        <end position="31"/>
    </location>
</feature>
<dbReference type="Proteomes" id="UP000313312">
    <property type="component" value="Unassembled WGS sequence"/>
</dbReference>
<evidence type="ECO:0000259" key="11">
    <source>
        <dbReference type="PROSITE" id="PS51352"/>
    </source>
</evidence>
<dbReference type="GO" id="GO:0015035">
    <property type="term" value="F:protein-disulfide reductase activity"/>
    <property type="evidence" value="ECO:0007669"/>
    <property type="project" value="UniProtKB-UniRule"/>
</dbReference>
<name>A0A5C4TJT5_FRUSA</name>
<evidence type="ECO:0000256" key="6">
    <source>
        <dbReference type="ARBA" id="ARBA00023284"/>
    </source>
</evidence>